<name>A0ABQ1SDE4_9FLAO</name>
<reference evidence="2" key="1">
    <citation type="journal article" date="2019" name="Int. J. Syst. Evol. Microbiol.">
        <title>The Global Catalogue of Microorganisms (GCM) 10K type strain sequencing project: providing services to taxonomists for standard genome sequencing and annotation.</title>
        <authorList>
            <consortium name="The Broad Institute Genomics Platform"/>
            <consortium name="The Broad Institute Genome Sequencing Center for Infectious Disease"/>
            <person name="Wu L."/>
            <person name="Ma J."/>
        </authorList>
    </citation>
    <scope>NUCLEOTIDE SEQUENCE [LARGE SCALE GENOMIC DNA]</scope>
    <source>
        <strain evidence="2">CGMCC 1.12931</strain>
    </source>
</reference>
<comment type="caution">
    <text evidence="1">The sequence shown here is derived from an EMBL/GenBank/DDBJ whole genome shotgun (WGS) entry which is preliminary data.</text>
</comment>
<evidence type="ECO:0000313" key="2">
    <source>
        <dbReference type="Proteomes" id="UP000599179"/>
    </source>
</evidence>
<sequence>MIIIFVFLGCLILFIVFVLPIFQRGSDYFKELIDNESLKSDESKFERLRNQENTNAKKKYIQGKNFYKLQSNEKLNEIYDNKESLHPLELLALEEIMVKNKLLKSSLTQVKIEQIENHFINKKEKPYQKTSGFEFNEFASILSFIIINYDSSQIDKIFRMSNELSESVFYSSFREIDMLPISINLIKKSENLEYNLIWEDLKKTINDLPAKLKDNKYEYKTDKCKPLIRELIMDTSKKIIKIGK</sequence>
<keyword evidence="2" id="KW-1185">Reference proteome</keyword>
<dbReference type="RefSeq" id="WP_188457706.1">
    <property type="nucleotide sequence ID" value="NZ_BMGM01000002.1"/>
</dbReference>
<protein>
    <submittedName>
        <fullName evidence="1">Uncharacterized protein</fullName>
    </submittedName>
</protein>
<organism evidence="1 2">
    <name type="scientific">Psychroflexus planctonicus</name>
    <dbReference type="NCBI Taxonomy" id="1526575"/>
    <lineage>
        <taxon>Bacteria</taxon>
        <taxon>Pseudomonadati</taxon>
        <taxon>Bacteroidota</taxon>
        <taxon>Flavobacteriia</taxon>
        <taxon>Flavobacteriales</taxon>
        <taxon>Flavobacteriaceae</taxon>
        <taxon>Psychroflexus</taxon>
    </lineage>
</organism>
<gene>
    <name evidence="1" type="ORF">GCM10010832_07020</name>
</gene>
<proteinExistence type="predicted"/>
<dbReference type="Proteomes" id="UP000599179">
    <property type="component" value="Unassembled WGS sequence"/>
</dbReference>
<evidence type="ECO:0000313" key="1">
    <source>
        <dbReference type="EMBL" id="GGE29003.1"/>
    </source>
</evidence>
<accession>A0ABQ1SDE4</accession>
<dbReference type="EMBL" id="BMGM01000002">
    <property type="protein sequence ID" value="GGE29003.1"/>
    <property type="molecule type" value="Genomic_DNA"/>
</dbReference>